<gene>
    <name evidence="4" type="ORF">IQ16_05686</name>
</gene>
<dbReference type="InterPro" id="IPR050557">
    <property type="entry name" value="RTX_toxin/Mannuronan_C5-epim"/>
</dbReference>
<feature type="domain" description="LapA adhesin" evidence="3">
    <location>
        <begin position="310"/>
        <end position="395"/>
    </location>
</feature>
<evidence type="ECO:0000256" key="2">
    <source>
        <dbReference type="ARBA" id="ARBA00022525"/>
    </source>
</evidence>
<organism evidence="4 5">
    <name type="scientific">Bradyrhizobium huanghuaihaiense</name>
    <dbReference type="NCBI Taxonomy" id="990078"/>
    <lineage>
        <taxon>Bacteria</taxon>
        <taxon>Pseudomonadati</taxon>
        <taxon>Pseudomonadota</taxon>
        <taxon>Alphaproteobacteria</taxon>
        <taxon>Hyphomicrobiales</taxon>
        <taxon>Nitrobacteraceae</taxon>
        <taxon>Bradyrhizobium</taxon>
    </lineage>
</organism>
<dbReference type="PROSITE" id="PS00330">
    <property type="entry name" value="HEMOLYSIN_CALCIUM"/>
    <property type="match status" value="2"/>
</dbReference>
<dbReference type="EMBL" id="VLLA01000017">
    <property type="protein sequence ID" value="TWI64627.1"/>
    <property type="molecule type" value="Genomic_DNA"/>
</dbReference>
<dbReference type="Pfam" id="PF20579">
    <property type="entry name" value="LapA"/>
    <property type="match status" value="2"/>
</dbReference>
<evidence type="ECO:0000313" key="4">
    <source>
        <dbReference type="EMBL" id="TWI64627.1"/>
    </source>
</evidence>
<name>A0A562R6F8_9BRAD</name>
<evidence type="ECO:0000256" key="1">
    <source>
        <dbReference type="ARBA" id="ARBA00004613"/>
    </source>
</evidence>
<dbReference type="InterPro" id="IPR011049">
    <property type="entry name" value="Serralysin-like_metalloprot_C"/>
</dbReference>
<dbReference type="InterPro" id="IPR046779">
    <property type="entry name" value="LapA_adhesin_dom"/>
</dbReference>
<dbReference type="GO" id="GO:0005576">
    <property type="term" value="C:extracellular region"/>
    <property type="evidence" value="ECO:0007669"/>
    <property type="project" value="UniProtKB-SubCell"/>
</dbReference>
<dbReference type="Pfam" id="PF00353">
    <property type="entry name" value="HemolysinCabind"/>
    <property type="match status" value="1"/>
</dbReference>
<protein>
    <recommendedName>
        <fullName evidence="3">LapA adhesin domain-containing protein</fullName>
    </recommendedName>
</protein>
<dbReference type="InterPro" id="IPR018511">
    <property type="entry name" value="Hemolysin-typ_Ca-bd_CS"/>
</dbReference>
<comment type="caution">
    <text evidence="4">The sequence shown here is derived from an EMBL/GenBank/DDBJ whole genome shotgun (WGS) entry which is preliminary data.</text>
</comment>
<dbReference type="RefSeq" id="WP_035666438.1">
    <property type="nucleotide sequence ID" value="NZ_VLLA01000017.1"/>
</dbReference>
<sequence>MASASGTTILTGTSGSDNLVGGSGADVLSGGAGNDRLNGGSGDDILNGGSGFDTVLGGSGTDTLIYKGFENQYVLGGTYSITSADFSLSGGTVWSGTDQTVLGTVSSQTVVVGNAFQGYDSYDGGNGAVQLGKAGSTPDIDTLQIWLSPTQLNDAAISAEIAYVRNVWLPQHINAQTGQADSSTYTFKTLDLKITGIEQIVVLNAEGTTRVDLSASTQLEGPTSNYVFTATLDHASQGVTTITTDKGVITIADGQTTGTLTIAAGNGEDVYKDSSSLTATITGTSGGSLENLVVGTATATAHVNDTITDTTVNLSASTQLEGAAANYVFTATLSNASQGVTTITTDKGVITIANGQTTGTLTIAVGNGEDVYKDASSLTATITGTSGGNFEHLVVGT</sequence>
<feature type="non-terminal residue" evidence="4">
    <location>
        <position position="397"/>
    </location>
</feature>
<feature type="domain" description="LapA adhesin" evidence="3">
    <location>
        <begin position="208"/>
        <end position="306"/>
    </location>
</feature>
<dbReference type="AlphaFoldDB" id="A0A562R6F8"/>
<evidence type="ECO:0000313" key="5">
    <source>
        <dbReference type="Proteomes" id="UP000316291"/>
    </source>
</evidence>
<dbReference type="SUPFAM" id="SSF51120">
    <property type="entry name" value="beta-Roll"/>
    <property type="match status" value="1"/>
</dbReference>
<reference evidence="4 5" key="1">
    <citation type="journal article" date="2015" name="Stand. Genomic Sci.">
        <title>Genomic Encyclopedia of Bacterial and Archaeal Type Strains, Phase III: the genomes of soil and plant-associated and newly described type strains.</title>
        <authorList>
            <person name="Whitman W.B."/>
            <person name="Woyke T."/>
            <person name="Klenk H.P."/>
            <person name="Zhou Y."/>
            <person name="Lilburn T.G."/>
            <person name="Beck B.J."/>
            <person name="De Vos P."/>
            <person name="Vandamme P."/>
            <person name="Eisen J.A."/>
            <person name="Garrity G."/>
            <person name="Hugenholtz P."/>
            <person name="Kyrpides N.C."/>
        </authorList>
    </citation>
    <scope>NUCLEOTIDE SEQUENCE [LARGE SCALE GENOMIC DNA]</scope>
    <source>
        <strain evidence="4 5">CGMCC 1.10948</strain>
    </source>
</reference>
<dbReference type="Gene3D" id="2.150.10.10">
    <property type="entry name" value="Serralysin-like metalloprotease, C-terminal"/>
    <property type="match status" value="1"/>
</dbReference>
<evidence type="ECO:0000259" key="3">
    <source>
        <dbReference type="Pfam" id="PF20579"/>
    </source>
</evidence>
<dbReference type="PANTHER" id="PTHR38340:SF1">
    <property type="entry name" value="S-LAYER PROTEIN"/>
    <property type="match status" value="1"/>
</dbReference>
<dbReference type="PANTHER" id="PTHR38340">
    <property type="entry name" value="S-LAYER PROTEIN"/>
    <property type="match status" value="1"/>
</dbReference>
<keyword evidence="2" id="KW-0964">Secreted</keyword>
<dbReference type="GO" id="GO:0005509">
    <property type="term" value="F:calcium ion binding"/>
    <property type="evidence" value="ECO:0007669"/>
    <property type="project" value="InterPro"/>
</dbReference>
<comment type="subcellular location">
    <subcellularLocation>
        <location evidence="1">Secreted</location>
    </subcellularLocation>
</comment>
<dbReference type="InterPro" id="IPR001343">
    <property type="entry name" value="Hemolysn_Ca-bd"/>
</dbReference>
<proteinExistence type="predicted"/>
<accession>A0A562R6F8</accession>
<keyword evidence="5" id="KW-1185">Reference proteome</keyword>
<dbReference type="PRINTS" id="PR00313">
    <property type="entry name" value="CABNDNGRPT"/>
</dbReference>
<dbReference type="Proteomes" id="UP000316291">
    <property type="component" value="Unassembled WGS sequence"/>
</dbReference>